<dbReference type="InterPro" id="IPR036065">
    <property type="entry name" value="BolA-like_sf"/>
</dbReference>
<evidence type="ECO:0000313" key="2">
    <source>
        <dbReference type="EMBL" id="QDH16171.1"/>
    </source>
</evidence>
<proteinExistence type="inferred from homology"/>
<dbReference type="InterPro" id="IPR002634">
    <property type="entry name" value="BolA"/>
</dbReference>
<dbReference type="Pfam" id="PF01722">
    <property type="entry name" value="BolA"/>
    <property type="match status" value="1"/>
</dbReference>
<dbReference type="SUPFAM" id="SSF82657">
    <property type="entry name" value="BolA-like"/>
    <property type="match status" value="1"/>
</dbReference>
<sequence length="96" mass="10845">MPHSLTRRDRIQAILTKELTPIHLEIHDESAKHAHHQGVKDMGRTGETHFNIAITSAKFNGLNRIARHRLVNNLLADEFQTGLHALSLVLQGEEKV</sequence>
<dbReference type="Proteomes" id="UP000316313">
    <property type="component" value="Chromosome"/>
</dbReference>
<dbReference type="OrthoDB" id="9811118at2"/>
<reference evidence="2 3" key="1">
    <citation type="submission" date="2019-03" db="EMBL/GenBank/DDBJ databases">
        <title>The complete genome sequence of Swingsia samuiensis NBRC107927(T).</title>
        <authorList>
            <person name="Chua K.-O."/>
            <person name="Chan K.-G."/>
            <person name="See-Too W.-S."/>
        </authorList>
    </citation>
    <scope>NUCLEOTIDE SEQUENCE [LARGE SCALE GENOMIC DNA]</scope>
    <source>
        <strain evidence="2 3">AH83</strain>
    </source>
</reference>
<dbReference type="PANTHER" id="PTHR46230">
    <property type="match status" value="1"/>
</dbReference>
<evidence type="ECO:0000256" key="1">
    <source>
        <dbReference type="RuleBase" id="RU003860"/>
    </source>
</evidence>
<dbReference type="AlphaFoldDB" id="A0A4Y6UIH0"/>
<dbReference type="PANTHER" id="PTHR46230:SF7">
    <property type="entry name" value="BOLA-LIKE PROTEIN 1"/>
    <property type="match status" value="1"/>
</dbReference>
<name>A0A4Y6UIH0_9PROT</name>
<dbReference type="RefSeq" id="WP_141458866.1">
    <property type="nucleotide sequence ID" value="NZ_CP038141.1"/>
</dbReference>
<keyword evidence="3" id="KW-1185">Reference proteome</keyword>
<accession>A0A4Y6UIH0</accession>
<gene>
    <name evidence="2" type="ORF">E3D00_00250</name>
</gene>
<dbReference type="PIRSF" id="PIRSF003113">
    <property type="entry name" value="BolA"/>
    <property type="match status" value="1"/>
</dbReference>
<dbReference type="GO" id="GO:0016226">
    <property type="term" value="P:iron-sulfur cluster assembly"/>
    <property type="evidence" value="ECO:0007669"/>
    <property type="project" value="TreeGrafter"/>
</dbReference>
<comment type="similarity">
    <text evidence="1">Belongs to the BolA/IbaG family.</text>
</comment>
<dbReference type="KEGG" id="ssam:E3D00_00250"/>
<dbReference type="EMBL" id="CP038141">
    <property type="protein sequence ID" value="QDH16171.1"/>
    <property type="molecule type" value="Genomic_DNA"/>
</dbReference>
<organism evidence="2 3">
    <name type="scientific">Swingsia samuiensis</name>
    <dbReference type="NCBI Taxonomy" id="1293412"/>
    <lineage>
        <taxon>Bacteria</taxon>
        <taxon>Pseudomonadati</taxon>
        <taxon>Pseudomonadota</taxon>
        <taxon>Alphaproteobacteria</taxon>
        <taxon>Acetobacterales</taxon>
        <taxon>Acetobacteraceae</taxon>
        <taxon>Swingsia</taxon>
    </lineage>
</organism>
<dbReference type="Gene3D" id="3.30.300.90">
    <property type="entry name" value="BolA-like"/>
    <property type="match status" value="1"/>
</dbReference>
<evidence type="ECO:0000313" key="3">
    <source>
        <dbReference type="Proteomes" id="UP000316313"/>
    </source>
</evidence>
<protein>
    <submittedName>
        <fullName evidence="2">BolA family transcriptional regulator</fullName>
    </submittedName>
</protein>